<name>A0A9W4ST41_9GLOM</name>
<dbReference type="InterPro" id="IPR001810">
    <property type="entry name" value="F-box_dom"/>
</dbReference>
<reference evidence="2" key="1">
    <citation type="submission" date="2022-08" db="EMBL/GenBank/DDBJ databases">
        <authorList>
            <person name="Kallberg Y."/>
            <person name="Tangrot J."/>
            <person name="Rosling A."/>
        </authorList>
    </citation>
    <scope>NUCLEOTIDE SEQUENCE</scope>
    <source>
        <strain evidence="2">Wild A</strain>
    </source>
</reference>
<dbReference type="SUPFAM" id="SSF81383">
    <property type="entry name" value="F-box domain"/>
    <property type="match status" value="1"/>
</dbReference>
<dbReference type="Proteomes" id="UP001153678">
    <property type="component" value="Unassembled WGS sequence"/>
</dbReference>
<organism evidence="2 3">
    <name type="scientific">Funneliformis geosporum</name>
    <dbReference type="NCBI Taxonomy" id="1117311"/>
    <lineage>
        <taxon>Eukaryota</taxon>
        <taxon>Fungi</taxon>
        <taxon>Fungi incertae sedis</taxon>
        <taxon>Mucoromycota</taxon>
        <taxon>Glomeromycotina</taxon>
        <taxon>Glomeromycetes</taxon>
        <taxon>Glomerales</taxon>
        <taxon>Glomeraceae</taxon>
        <taxon>Funneliformis</taxon>
    </lineage>
</organism>
<dbReference type="EMBL" id="CAMKVN010001807">
    <property type="protein sequence ID" value="CAI2178183.1"/>
    <property type="molecule type" value="Genomic_DNA"/>
</dbReference>
<dbReference type="InterPro" id="IPR036047">
    <property type="entry name" value="F-box-like_dom_sf"/>
</dbReference>
<dbReference type="Gene3D" id="1.20.1280.50">
    <property type="match status" value="1"/>
</dbReference>
<dbReference type="OrthoDB" id="2322452at2759"/>
<gene>
    <name evidence="2" type="ORF">FWILDA_LOCUS8458</name>
</gene>
<dbReference type="Pfam" id="PF12937">
    <property type="entry name" value="F-box-like"/>
    <property type="match status" value="1"/>
</dbReference>
<comment type="caution">
    <text evidence="2">The sequence shown here is derived from an EMBL/GenBank/DDBJ whole genome shotgun (WGS) entry which is preliminary data.</text>
</comment>
<evidence type="ECO:0000259" key="1">
    <source>
        <dbReference type="Pfam" id="PF12937"/>
    </source>
</evidence>
<protein>
    <submittedName>
        <fullName evidence="2">9505_t:CDS:1</fullName>
    </submittedName>
</protein>
<evidence type="ECO:0000313" key="2">
    <source>
        <dbReference type="EMBL" id="CAI2178183.1"/>
    </source>
</evidence>
<dbReference type="AlphaFoldDB" id="A0A9W4ST41"/>
<accession>A0A9W4ST41</accession>
<dbReference type="CDD" id="cd09917">
    <property type="entry name" value="F-box_SF"/>
    <property type="match status" value="1"/>
</dbReference>
<dbReference type="SUPFAM" id="SSF52047">
    <property type="entry name" value="RNI-like"/>
    <property type="match status" value="1"/>
</dbReference>
<proteinExistence type="predicted"/>
<sequence>MSFLTNPTGFSALPADCLREIFQYFVNDMTSLYCCMFVNRTWCRIIIPLLWRRPFEYSESKSKKYYELIRTYIGCLTNSARTRIRDVGYYLPSYPGPLFPYHEYLKELDCEKLDVAVEEWIGGTEFDQFLEDPDDVIYTELLKLLMSQRQSLWRLRLGQYKKDYNLPPIATFPCIKYTLANLRRFEFRGDIDCLSETGLDNLYDFLIKLSNISNGIEKIYIDMTEDEYGLSVGGLQQLISRQKNLLSFHYNQEMSNIQNSKSFIEALSYNANTLRNVVFNSIPLNEQCLGALKKFHNLESMQFVYCYEKDIFSETDKILEDIPSQLNVEKLMFHRGDLSSVTLEVLRYANANVRELTVDNIVPDLFEVISEHCPNIVYLAAAISQKTFESLACISTSKIEHLILKTLDTKDIETKDFQQLGKSLSLSLHHLSLNFNISVEELSSLLKECQSPLKSLCLKFNVITNDDMNEYLRVVMEFAKKNDSLKEFKFLLYDKNDSFDVKDIFTKDIIEEAQLIIPNISQETHTPFTYSEG</sequence>
<evidence type="ECO:0000313" key="3">
    <source>
        <dbReference type="Proteomes" id="UP001153678"/>
    </source>
</evidence>
<keyword evidence="3" id="KW-1185">Reference proteome</keyword>
<feature type="domain" description="F-box" evidence="1">
    <location>
        <begin position="10"/>
        <end position="55"/>
    </location>
</feature>